<keyword evidence="3 6" id="KW-0812">Transmembrane</keyword>
<organism evidence="7">
    <name type="scientific">Desulfomonile tiedjei</name>
    <dbReference type="NCBI Taxonomy" id="2358"/>
    <lineage>
        <taxon>Bacteria</taxon>
        <taxon>Pseudomonadati</taxon>
        <taxon>Thermodesulfobacteriota</taxon>
        <taxon>Desulfomonilia</taxon>
        <taxon>Desulfomonilales</taxon>
        <taxon>Desulfomonilaceae</taxon>
        <taxon>Desulfomonile</taxon>
    </lineage>
</organism>
<comment type="subcellular location">
    <subcellularLocation>
        <location evidence="1">Cell membrane</location>
        <topology evidence="1">Multi-pass membrane protein</topology>
    </subcellularLocation>
</comment>
<feature type="transmembrane region" description="Helical" evidence="6">
    <location>
        <begin position="12"/>
        <end position="30"/>
    </location>
</feature>
<dbReference type="PANTHER" id="PTHR38601:SF1">
    <property type="entry name" value="HYDROGENASE-4 COMPONENT E"/>
    <property type="match status" value="1"/>
</dbReference>
<comment type="caution">
    <text evidence="7">The sequence shown here is derived from an EMBL/GenBank/DDBJ whole genome shotgun (WGS) entry which is preliminary data.</text>
</comment>
<feature type="transmembrane region" description="Helical" evidence="6">
    <location>
        <begin position="163"/>
        <end position="183"/>
    </location>
</feature>
<reference evidence="7" key="1">
    <citation type="journal article" date="2020" name="mSystems">
        <title>Genome- and Community-Level Interaction Insights into Carbon Utilization and Element Cycling Functions of Hydrothermarchaeota in Hydrothermal Sediment.</title>
        <authorList>
            <person name="Zhou Z."/>
            <person name="Liu Y."/>
            <person name="Xu W."/>
            <person name="Pan J."/>
            <person name="Luo Z.H."/>
            <person name="Li M."/>
        </authorList>
    </citation>
    <scope>NUCLEOTIDE SEQUENCE [LARGE SCALE GENOMIC DNA]</scope>
    <source>
        <strain evidence="7">SpSt-769</strain>
    </source>
</reference>
<evidence type="ECO:0000256" key="1">
    <source>
        <dbReference type="ARBA" id="ARBA00004651"/>
    </source>
</evidence>
<proteinExistence type="predicted"/>
<keyword evidence="5 6" id="KW-0472">Membrane</keyword>
<keyword evidence="2" id="KW-1003">Cell membrane</keyword>
<dbReference type="AlphaFoldDB" id="A0A7C4ASQ4"/>
<name>A0A7C4ASQ4_9BACT</name>
<evidence type="ECO:0000256" key="4">
    <source>
        <dbReference type="ARBA" id="ARBA00022989"/>
    </source>
</evidence>
<feature type="transmembrane region" description="Helical" evidence="6">
    <location>
        <begin position="189"/>
        <end position="207"/>
    </location>
</feature>
<evidence type="ECO:0000256" key="5">
    <source>
        <dbReference type="ARBA" id="ARBA00023136"/>
    </source>
</evidence>
<dbReference type="GO" id="GO:0005886">
    <property type="term" value="C:plasma membrane"/>
    <property type="evidence" value="ECO:0007669"/>
    <property type="project" value="UniProtKB-SubCell"/>
</dbReference>
<protein>
    <recommendedName>
        <fullName evidence="8">Formate hydrogenlyase</fullName>
    </recommendedName>
</protein>
<evidence type="ECO:0000313" key="7">
    <source>
        <dbReference type="EMBL" id="HGH61726.1"/>
    </source>
</evidence>
<feature type="transmembrane region" description="Helical" evidence="6">
    <location>
        <begin position="133"/>
        <end position="151"/>
    </location>
</feature>
<accession>A0A7C4ASQ4</accession>
<feature type="transmembrane region" description="Helical" evidence="6">
    <location>
        <begin position="42"/>
        <end position="59"/>
    </location>
</feature>
<keyword evidence="4 6" id="KW-1133">Transmembrane helix</keyword>
<feature type="transmembrane region" description="Helical" evidence="6">
    <location>
        <begin position="106"/>
        <end position="127"/>
    </location>
</feature>
<feature type="transmembrane region" description="Helical" evidence="6">
    <location>
        <begin position="65"/>
        <end position="85"/>
    </location>
</feature>
<evidence type="ECO:0000256" key="3">
    <source>
        <dbReference type="ARBA" id="ARBA00022692"/>
    </source>
</evidence>
<evidence type="ECO:0000256" key="6">
    <source>
        <dbReference type="SAM" id="Phobius"/>
    </source>
</evidence>
<dbReference type="EMBL" id="DTGT01000341">
    <property type="protein sequence ID" value="HGH61726.1"/>
    <property type="molecule type" value="Genomic_DNA"/>
</dbReference>
<evidence type="ECO:0000256" key="2">
    <source>
        <dbReference type="ARBA" id="ARBA00022475"/>
    </source>
</evidence>
<dbReference type="InterPro" id="IPR038730">
    <property type="entry name" value="HyfE-like"/>
</dbReference>
<evidence type="ECO:0008006" key="8">
    <source>
        <dbReference type="Google" id="ProtNLM"/>
    </source>
</evidence>
<sequence>MPDMWTSNLLLHELSALVAGLFLLTAFGLIATRQVLACLRTFVLQSLFLALSAFVLGYLNASASLLAVGAITVVVKIVLIPWLLLKTLGDELRARREISQVLNIPTSLLIALAIVVFSYFVSVRILAVAPKGASAMNLPIGMAGLLLGAYAMTVRREAVPQIIAILSMENGAFFAGIAIAPHLPLIAELSGAFDVLIITRVMGVLVMKVHERVGTTAVGDLVTLREE</sequence>
<dbReference type="PANTHER" id="PTHR38601">
    <property type="entry name" value="HYDROGENASE-4 COMPONENT E"/>
    <property type="match status" value="1"/>
</dbReference>
<gene>
    <name evidence="7" type="ORF">ENV54_10550</name>
</gene>